<dbReference type="SUPFAM" id="SSF52172">
    <property type="entry name" value="CheY-like"/>
    <property type="match status" value="1"/>
</dbReference>
<evidence type="ECO:0000313" key="6">
    <source>
        <dbReference type="Proteomes" id="UP001652504"/>
    </source>
</evidence>
<dbReference type="EMBL" id="JAOWKX010000004">
    <property type="protein sequence ID" value="MCV2885014.1"/>
    <property type="molecule type" value="Genomic_DNA"/>
</dbReference>
<dbReference type="SUPFAM" id="SSF141868">
    <property type="entry name" value="EAL domain-like"/>
    <property type="match status" value="1"/>
</dbReference>
<dbReference type="Gene3D" id="3.20.20.450">
    <property type="entry name" value="EAL domain"/>
    <property type="match status" value="1"/>
</dbReference>
<proteinExistence type="predicted"/>
<dbReference type="SMART" id="SM00448">
    <property type="entry name" value="REC"/>
    <property type="match status" value="1"/>
</dbReference>
<dbReference type="PROSITE" id="PS50887">
    <property type="entry name" value="GGDEF"/>
    <property type="match status" value="1"/>
</dbReference>
<dbReference type="CDD" id="cd00156">
    <property type="entry name" value="REC"/>
    <property type="match status" value="1"/>
</dbReference>
<evidence type="ECO:0000259" key="3">
    <source>
        <dbReference type="PROSITE" id="PS50883"/>
    </source>
</evidence>
<dbReference type="InterPro" id="IPR000160">
    <property type="entry name" value="GGDEF_dom"/>
</dbReference>
<dbReference type="InterPro" id="IPR029787">
    <property type="entry name" value="Nucleotide_cyclase"/>
</dbReference>
<dbReference type="Gene3D" id="3.40.50.2300">
    <property type="match status" value="1"/>
</dbReference>
<keyword evidence="6" id="KW-1185">Reference proteome</keyword>
<dbReference type="EC" id="2.7.7.65" evidence="5"/>
<dbReference type="Pfam" id="PF00990">
    <property type="entry name" value="GGDEF"/>
    <property type="match status" value="1"/>
</dbReference>
<keyword evidence="1" id="KW-0597">Phosphoprotein</keyword>
<sequence>MNEDPITLLVVDDLRSNLFALEQMLAPLKVNTILAEGAQAGLKHLLHSQVDIVILDYSMPGMNGVEMAKLIHQQYSEPPPILFVTAHGNNVHGLEQTCYQVGAMDFIEKPIHEVQLVAKLKVLITLVKQREEMRRLATVDILTGLPNRLSFQDTIKQNMSLASRQKSKLGLLAFDLDDFKGINDKYGHDVGDALLIEFAKRLSNSIRTSDYAARIGGDEFVCLLTNIHNDDEVKNIAKKISEQCNGTFHYEGKELRITASTGAALYPDHGETPSLLSKAADVALYDVKANHKGSVKLCNSQDHRASNHERVTGHIKLGYQPIYDRQRDQIIGGEIFCRLENANEYGGIRGTIEHIRQLGLSRTFEKTLKDKLLGEVCTSSNSANLSGIQLFLNQSSRELINYELNQQLIDLSKQLESKNLHLTIDVSDWERARDMPLLIKHLATLHDAGIGLCIQDIGETSIPVAMLLTLRPEYIKLSRVLITSFEHNTIYSDIIDACCKLSQAINARLIAVGIETESQFHGLKQKTIQHFQGHLWDLDLNVDDFTKAISQHKHI</sequence>
<dbReference type="InterPro" id="IPR001633">
    <property type="entry name" value="EAL_dom"/>
</dbReference>
<feature type="domain" description="EAL" evidence="3">
    <location>
        <begin position="296"/>
        <end position="553"/>
    </location>
</feature>
<evidence type="ECO:0000256" key="1">
    <source>
        <dbReference type="PROSITE-ProRule" id="PRU00169"/>
    </source>
</evidence>
<dbReference type="PROSITE" id="PS50883">
    <property type="entry name" value="EAL"/>
    <property type="match status" value="1"/>
</dbReference>
<evidence type="ECO:0000313" key="5">
    <source>
        <dbReference type="EMBL" id="MCV2885014.1"/>
    </source>
</evidence>
<keyword evidence="5" id="KW-0548">Nucleotidyltransferase</keyword>
<dbReference type="GO" id="GO:0052621">
    <property type="term" value="F:diguanylate cyclase activity"/>
    <property type="evidence" value="ECO:0007669"/>
    <property type="project" value="UniProtKB-EC"/>
</dbReference>
<dbReference type="InterPro" id="IPR001789">
    <property type="entry name" value="Sig_transdc_resp-reg_receiver"/>
</dbReference>
<dbReference type="PROSITE" id="PS50110">
    <property type="entry name" value="RESPONSE_REGULATORY"/>
    <property type="match status" value="1"/>
</dbReference>
<gene>
    <name evidence="5" type="ORF">OE749_09925</name>
</gene>
<dbReference type="SUPFAM" id="SSF55073">
    <property type="entry name" value="Nucleotide cyclase"/>
    <property type="match status" value="1"/>
</dbReference>
<feature type="domain" description="Response regulatory" evidence="2">
    <location>
        <begin position="7"/>
        <end position="124"/>
    </location>
</feature>
<dbReference type="Pfam" id="PF00072">
    <property type="entry name" value="Response_reg"/>
    <property type="match status" value="1"/>
</dbReference>
<dbReference type="PANTHER" id="PTHR33121">
    <property type="entry name" value="CYCLIC DI-GMP PHOSPHODIESTERASE PDEF"/>
    <property type="match status" value="1"/>
</dbReference>
<dbReference type="Gene3D" id="3.30.70.270">
    <property type="match status" value="1"/>
</dbReference>
<keyword evidence="5" id="KW-0808">Transferase</keyword>
<reference evidence="5 6" key="1">
    <citation type="submission" date="2022-10" db="EMBL/GenBank/DDBJ databases">
        <title>Aestuariibacter sp. AA17 isolated from Montipora capitata coral fragment.</title>
        <authorList>
            <person name="Emsley S.A."/>
            <person name="Pfannmuller K.M."/>
            <person name="Loughran R.M."/>
            <person name="Shlafstein M."/>
            <person name="Papke E."/>
            <person name="Saw J.H."/>
            <person name="Ushijima B."/>
            <person name="Videau P."/>
        </authorList>
    </citation>
    <scope>NUCLEOTIDE SEQUENCE [LARGE SCALE GENOMIC DNA]</scope>
    <source>
        <strain evidence="5 6">AA17</strain>
    </source>
</reference>
<dbReference type="Proteomes" id="UP001652504">
    <property type="component" value="Unassembled WGS sequence"/>
</dbReference>
<name>A0ABT3A8K0_9ALTE</name>
<dbReference type="InterPro" id="IPR035919">
    <property type="entry name" value="EAL_sf"/>
</dbReference>
<dbReference type="SMART" id="SM00052">
    <property type="entry name" value="EAL"/>
    <property type="match status" value="1"/>
</dbReference>
<dbReference type="InterPro" id="IPR043128">
    <property type="entry name" value="Rev_trsase/Diguanyl_cyclase"/>
</dbReference>
<comment type="caution">
    <text evidence="5">The sequence shown here is derived from an EMBL/GenBank/DDBJ whole genome shotgun (WGS) entry which is preliminary data.</text>
</comment>
<dbReference type="NCBIfam" id="TIGR00254">
    <property type="entry name" value="GGDEF"/>
    <property type="match status" value="1"/>
</dbReference>
<feature type="modified residue" description="4-aspartylphosphate" evidence="1">
    <location>
        <position position="56"/>
    </location>
</feature>
<organism evidence="5 6">
    <name type="scientific">Fluctibacter corallii</name>
    <dbReference type="NCBI Taxonomy" id="2984329"/>
    <lineage>
        <taxon>Bacteria</taxon>
        <taxon>Pseudomonadati</taxon>
        <taxon>Pseudomonadota</taxon>
        <taxon>Gammaproteobacteria</taxon>
        <taxon>Alteromonadales</taxon>
        <taxon>Alteromonadaceae</taxon>
        <taxon>Fluctibacter</taxon>
    </lineage>
</organism>
<dbReference type="InterPro" id="IPR011006">
    <property type="entry name" value="CheY-like_superfamily"/>
</dbReference>
<feature type="domain" description="GGDEF" evidence="4">
    <location>
        <begin position="167"/>
        <end position="300"/>
    </location>
</feature>
<protein>
    <submittedName>
        <fullName evidence="5">Diguanylate cyclase</fullName>
        <ecNumber evidence="5">2.7.7.65</ecNumber>
    </submittedName>
</protein>
<dbReference type="Pfam" id="PF00563">
    <property type="entry name" value="EAL"/>
    <property type="match status" value="1"/>
</dbReference>
<accession>A0ABT3A8K0</accession>
<dbReference type="RefSeq" id="WP_263712295.1">
    <property type="nucleotide sequence ID" value="NZ_JAOWKX010000004.1"/>
</dbReference>
<dbReference type="CDD" id="cd01949">
    <property type="entry name" value="GGDEF"/>
    <property type="match status" value="1"/>
</dbReference>
<dbReference type="SMART" id="SM00267">
    <property type="entry name" value="GGDEF"/>
    <property type="match status" value="1"/>
</dbReference>
<dbReference type="PANTHER" id="PTHR33121:SF70">
    <property type="entry name" value="SIGNALING PROTEIN YKOW"/>
    <property type="match status" value="1"/>
</dbReference>
<dbReference type="InterPro" id="IPR050706">
    <property type="entry name" value="Cyclic-di-GMP_PDE-like"/>
</dbReference>
<evidence type="ECO:0000259" key="2">
    <source>
        <dbReference type="PROSITE" id="PS50110"/>
    </source>
</evidence>
<evidence type="ECO:0000259" key="4">
    <source>
        <dbReference type="PROSITE" id="PS50887"/>
    </source>
</evidence>